<organism evidence="2 3">
    <name type="scientific">Sphingomonas alpina</name>
    <dbReference type="NCBI Taxonomy" id="653931"/>
    <lineage>
        <taxon>Bacteria</taxon>
        <taxon>Pseudomonadati</taxon>
        <taxon>Pseudomonadota</taxon>
        <taxon>Alphaproteobacteria</taxon>
        <taxon>Sphingomonadales</taxon>
        <taxon>Sphingomonadaceae</taxon>
        <taxon>Sphingomonas</taxon>
    </lineage>
</organism>
<evidence type="ECO:0000256" key="1">
    <source>
        <dbReference type="SAM" id="MobiDB-lite"/>
    </source>
</evidence>
<accession>A0A7H0LGQ8</accession>
<dbReference type="EMBL" id="CP061038">
    <property type="protein sequence ID" value="QNQ08861.1"/>
    <property type="molecule type" value="Genomic_DNA"/>
</dbReference>
<keyword evidence="3" id="KW-1185">Reference proteome</keyword>
<sequence length="341" mass="37579">MAGASGYGALQQPGGGYGASQSPVPLYAANTQAKPGAPAASSSPAAPLNADQVTDAMMAYFAQAYLDTYFPKQNVPQLRVGKKIPYELVSDQGMEAALKKQAELVYERLLKGRFDLNMPWVEEKLHLYYDSDKLGKPRPYPYSKANPPTLEGLDREEKAALFGALKSGRFTDMSGEAAHTVAFFQRPDTPGATGKMFVRKLAAEDPTSQSELAGTIAHELGHAYADANWWEFYDIANAFDLPLIEKLTEGIATTFEEKLSRAWWDQQPGGTELPMIGYRNDKDIMRLGPEFFKILKQAGYEAYFGGWIKVGNVNNVANTIIVGQSKTRWSWPWKAKKSGAK</sequence>
<dbReference type="Proteomes" id="UP000516148">
    <property type="component" value="Chromosome"/>
</dbReference>
<feature type="region of interest" description="Disordered" evidence="1">
    <location>
        <begin position="1"/>
        <end position="21"/>
    </location>
</feature>
<protein>
    <submittedName>
        <fullName evidence="2">Uncharacterized protein</fullName>
    </submittedName>
</protein>
<dbReference type="KEGG" id="spap:H3Z74_19420"/>
<name>A0A7H0LGQ8_9SPHN</name>
<evidence type="ECO:0000313" key="3">
    <source>
        <dbReference type="Proteomes" id="UP000516148"/>
    </source>
</evidence>
<dbReference type="RefSeq" id="WP_187761188.1">
    <property type="nucleotide sequence ID" value="NZ_CP061038.1"/>
</dbReference>
<reference evidence="2 3" key="1">
    <citation type="submission" date="2020-09" db="EMBL/GenBank/DDBJ databases">
        <title>Sphingomonas sp., a new species isolated from pork steak.</title>
        <authorList>
            <person name="Heidler von Heilborn D."/>
        </authorList>
    </citation>
    <scope>NUCLEOTIDE SEQUENCE [LARGE SCALE GENOMIC DNA]</scope>
    <source>
        <strain evidence="3">S8-3T</strain>
    </source>
</reference>
<gene>
    <name evidence="2" type="ORF">H3Z74_19420</name>
</gene>
<evidence type="ECO:0000313" key="2">
    <source>
        <dbReference type="EMBL" id="QNQ08861.1"/>
    </source>
</evidence>
<proteinExistence type="predicted"/>
<dbReference type="AlphaFoldDB" id="A0A7H0LGQ8"/>